<comment type="subcellular location">
    <subcellularLocation>
        <location evidence="1">Cell membrane</location>
        <topology evidence="1">Multi-pass membrane protein</topology>
    </subcellularLocation>
</comment>
<keyword evidence="6 10" id="KW-1133">Transmembrane helix</keyword>
<keyword evidence="12" id="KW-1185">Reference proteome</keyword>
<evidence type="ECO:0000256" key="5">
    <source>
        <dbReference type="ARBA" id="ARBA00022725"/>
    </source>
</evidence>
<keyword evidence="7 10" id="KW-0472">Membrane</keyword>
<dbReference type="Pfam" id="PF02949">
    <property type="entry name" value="7tm_6"/>
    <property type="match status" value="2"/>
</dbReference>
<evidence type="ECO:0000256" key="2">
    <source>
        <dbReference type="ARBA" id="ARBA00022475"/>
    </source>
</evidence>
<evidence type="ECO:0000256" key="8">
    <source>
        <dbReference type="ARBA" id="ARBA00023170"/>
    </source>
</evidence>
<keyword evidence="3" id="KW-0716">Sensory transduction</keyword>
<keyword evidence="2" id="KW-1003">Cell membrane</keyword>
<feature type="transmembrane region" description="Helical" evidence="10">
    <location>
        <begin position="233"/>
        <end position="255"/>
    </location>
</feature>
<dbReference type="GO" id="GO:0004984">
    <property type="term" value="F:olfactory receptor activity"/>
    <property type="evidence" value="ECO:0007669"/>
    <property type="project" value="InterPro"/>
</dbReference>
<comment type="caution">
    <text evidence="11">The sequence shown here is derived from an EMBL/GenBank/DDBJ whole genome shotgun (WGS) entry which is preliminary data.</text>
</comment>
<dbReference type="GO" id="GO:0005549">
    <property type="term" value="F:odorant binding"/>
    <property type="evidence" value="ECO:0007669"/>
    <property type="project" value="InterPro"/>
</dbReference>
<evidence type="ECO:0000313" key="12">
    <source>
        <dbReference type="Proteomes" id="UP000295192"/>
    </source>
</evidence>
<evidence type="ECO:0000313" key="11">
    <source>
        <dbReference type="EMBL" id="TDG45019.1"/>
    </source>
</evidence>
<feature type="transmembrane region" description="Helical" evidence="10">
    <location>
        <begin position="202"/>
        <end position="221"/>
    </location>
</feature>
<keyword evidence="9" id="KW-0807">Transducer</keyword>
<sequence>MWTIDISHADTLFTTLEVFFNGPSYTIKSCIMLHNRWRVDKAKDMLDVMSERMVTYEERVKLHRLAVSSNYITITYRIVYMVPTTLNLIHSLYKGYPPLNLYNPFVDWHKDTLSLWIAAFCDYLLQIFAVHVFIGSDSMLLIFGSTMRSYTQWLKDRIEELRNNPEMTEDENYQQLVQCIKDHKLLVDYSENMRPLLSRTLFVQYCTASLVMASSLIHLSLMWTIDISHADTLFTSLEVFFNAPAYTIKSTIMLLNRWRVDKAKDLLDVMSERCVTYEERVEVHKLATRCNYIICVYHVIYFIPTSLNLAYAISTGIPPLNLYNPFVDWRDGTRSLWIASILEYFLQVFAIYATLALDATPLIFGLTVRAYIKWLHVRVERLRMQTDMTEDENYGELVLCIKDHKLILDYCENMRPLISRTMFVQYATVSLVLASTLIHLVSFADLISGITTAIYMTASLFQTFPFSYTCDLIVEDCENLALAIFHSHWMGASRPYKSALVYFIHKVQQPIIFLGGGVFPICLNINIQVAKFAFSLMTFVQQMSIFENFEK</sequence>
<name>A0A484B8P2_DRONA</name>
<organism evidence="11 12">
    <name type="scientific">Drosophila navojoa</name>
    <name type="common">Fruit fly</name>
    <dbReference type="NCBI Taxonomy" id="7232"/>
    <lineage>
        <taxon>Eukaryota</taxon>
        <taxon>Metazoa</taxon>
        <taxon>Ecdysozoa</taxon>
        <taxon>Arthropoda</taxon>
        <taxon>Hexapoda</taxon>
        <taxon>Insecta</taxon>
        <taxon>Pterygota</taxon>
        <taxon>Neoptera</taxon>
        <taxon>Endopterygota</taxon>
        <taxon>Diptera</taxon>
        <taxon>Brachycera</taxon>
        <taxon>Muscomorpha</taxon>
        <taxon>Ephydroidea</taxon>
        <taxon>Drosophilidae</taxon>
        <taxon>Drosophila</taxon>
    </lineage>
</organism>
<keyword evidence="4 10" id="KW-0812">Transmembrane</keyword>
<reference evidence="11 12" key="1">
    <citation type="journal article" date="2019" name="J. Hered.">
        <title>An Improved Genome Assembly for Drosophila navojoa, the Basal Species in the mojavensis Cluster.</title>
        <authorList>
            <person name="Vanderlinde T."/>
            <person name="Dupim E.G."/>
            <person name="Nazario-Yepiz N.O."/>
            <person name="Carvalho A.B."/>
        </authorList>
    </citation>
    <scope>NUCLEOTIDE SEQUENCE [LARGE SCALE GENOMIC DNA]</scope>
    <source>
        <strain evidence="11">Navoj_Jal97</strain>
        <tissue evidence="11">Whole organism</tissue>
    </source>
</reference>
<proteinExistence type="predicted"/>
<evidence type="ECO:0000256" key="6">
    <source>
        <dbReference type="ARBA" id="ARBA00022989"/>
    </source>
</evidence>
<gene>
    <name evidence="11" type="ORF">AWZ03_008580</name>
</gene>
<evidence type="ECO:0000256" key="3">
    <source>
        <dbReference type="ARBA" id="ARBA00022606"/>
    </source>
</evidence>
<dbReference type="OrthoDB" id="7828618at2759"/>
<dbReference type="PANTHER" id="PTHR21137">
    <property type="entry name" value="ODORANT RECEPTOR"/>
    <property type="match status" value="1"/>
</dbReference>
<dbReference type="STRING" id="7232.A0A484B8P2"/>
<evidence type="ECO:0008006" key="13">
    <source>
        <dbReference type="Google" id="ProtNLM"/>
    </source>
</evidence>
<keyword evidence="8" id="KW-0675">Receptor</keyword>
<feature type="transmembrane region" description="Helical" evidence="10">
    <location>
        <begin position="113"/>
        <end position="134"/>
    </location>
</feature>
<feature type="transmembrane region" description="Helical" evidence="10">
    <location>
        <begin position="74"/>
        <end position="93"/>
    </location>
</feature>
<evidence type="ECO:0000256" key="9">
    <source>
        <dbReference type="ARBA" id="ARBA00023224"/>
    </source>
</evidence>
<dbReference type="GO" id="GO:0007165">
    <property type="term" value="P:signal transduction"/>
    <property type="evidence" value="ECO:0007669"/>
    <property type="project" value="UniProtKB-KW"/>
</dbReference>
<keyword evidence="5" id="KW-0552">Olfaction</keyword>
<feature type="transmembrane region" description="Helical" evidence="10">
    <location>
        <begin position="290"/>
        <end position="313"/>
    </location>
</feature>
<evidence type="ECO:0000256" key="10">
    <source>
        <dbReference type="SAM" id="Phobius"/>
    </source>
</evidence>
<evidence type="ECO:0000256" key="7">
    <source>
        <dbReference type="ARBA" id="ARBA00023136"/>
    </source>
</evidence>
<dbReference type="Proteomes" id="UP000295192">
    <property type="component" value="Unassembled WGS sequence"/>
</dbReference>
<evidence type="ECO:0000256" key="1">
    <source>
        <dbReference type="ARBA" id="ARBA00004651"/>
    </source>
</evidence>
<dbReference type="GO" id="GO:0005886">
    <property type="term" value="C:plasma membrane"/>
    <property type="evidence" value="ECO:0007669"/>
    <property type="project" value="UniProtKB-SubCell"/>
</dbReference>
<dbReference type="AlphaFoldDB" id="A0A484B8P2"/>
<evidence type="ECO:0000256" key="4">
    <source>
        <dbReference type="ARBA" id="ARBA00022692"/>
    </source>
</evidence>
<dbReference type="InterPro" id="IPR004117">
    <property type="entry name" value="7tm6_olfct_rcpt"/>
</dbReference>
<feature type="transmembrane region" description="Helical" evidence="10">
    <location>
        <begin position="423"/>
        <end position="444"/>
    </location>
</feature>
<dbReference type="PANTHER" id="PTHR21137:SF35">
    <property type="entry name" value="ODORANT RECEPTOR 19A-RELATED"/>
    <property type="match status" value="1"/>
</dbReference>
<dbReference type="OMA" id="HASIPCA"/>
<accession>A0A484B8P2</accession>
<feature type="transmembrane region" description="Helical" evidence="10">
    <location>
        <begin position="344"/>
        <end position="372"/>
    </location>
</feature>
<dbReference type="EMBL" id="LSRL02000088">
    <property type="protein sequence ID" value="TDG45019.1"/>
    <property type="molecule type" value="Genomic_DNA"/>
</dbReference>
<protein>
    <recommendedName>
        <fullName evidence="13">Odorant receptor</fullName>
    </recommendedName>
</protein>